<reference evidence="4" key="1">
    <citation type="submission" date="2016-04" db="EMBL/GenBank/DDBJ databases">
        <authorList>
            <person name="Osei Sekyere J."/>
            <person name="Sivertsen A."/>
            <person name="Pedersen A.T."/>
            <person name="Sundsfjord A."/>
        </authorList>
    </citation>
    <scope>NUCLEOTIDE SEQUENCE [LARGE SCALE GENOMIC DNA]</scope>
    <source>
        <strain evidence="4">945174350</strain>
    </source>
</reference>
<dbReference type="GeneID" id="69758159"/>
<evidence type="ECO:0000259" key="2">
    <source>
        <dbReference type="Pfam" id="PF02371"/>
    </source>
</evidence>
<dbReference type="GO" id="GO:0006313">
    <property type="term" value="P:DNA transposition"/>
    <property type="evidence" value="ECO:0007669"/>
    <property type="project" value="InterPro"/>
</dbReference>
<dbReference type="AlphaFoldDB" id="A0A2F0PBA1"/>
<dbReference type="GO" id="GO:0004803">
    <property type="term" value="F:transposase activity"/>
    <property type="evidence" value="ECO:0007669"/>
    <property type="project" value="InterPro"/>
</dbReference>
<dbReference type="Pfam" id="PF02371">
    <property type="entry name" value="Transposase_20"/>
    <property type="match status" value="1"/>
</dbReference>
<comment type="caution">
    <text evidence="3">The sequence shown here is derived from an EMBL/GenBank/DDBJ whole genome shotgun (WGS) entry which is preliminary data.</text>
</comment>
<protein>
    <submittedName>
        <fullName evidence="3">Transposase</fullName>
    </submittedName>
</protein>
<evidence type="ECO:0000259" key="1">
    <source>
        <dbReference type="Pfam" id="PF01548"/>
    </source>
</evidence>
<name>A0A2F0PBA1_SERMA</name>
<dbReference type="Proteomes" id="UP000050489">
    <property type="component" value="Unassembled WGS sequence"/>
</dbReference>
<dbReference type="Pfam" id="PF01548">
    <property type="entry name" value="DEDD_Tnp_IS110"/>
    <property type="match status" value="1"/>
</dbReference>
<dbReference type="RefSeq" id="WP_020803817.1">
    <property type="nucleotide sequence ID" value="NZ_FCJT01000123.1"/>
</dbReference>
<evidence type="ECO:0000313" key="3">
    <source>
        <dbReference type="EMBL" id="OCO81323.1"/>
    </source>
</evidence>
<dbReference type="InterPro" id="IPR002525">
    <property type="entry name" value="Transp_IS110-like_N"/>
</dbReference>
<dbReference type="PANTHER" id="PTHR33055:SF16">
    <property type="entry name" value="TRANSPOSASE FOR INSERTION SEQUENCE ELEMENT IS1547"/>
    <property type="match status" value="1"/>
</dbReference>
<dbReference type="NCBIfam" id="NF033542">
    <property type="entry name" value="transpos_IS110"/>
    <property type="match status" value="1"/>
</dbReference>
<dbReference type="InterPro" id="IPR047650">
    <property type="entry name" value="Transpos_IS110"/>
</dbReference>
<feature type="domain" description="Transposase IS116/IS110/IS902 C-terminal" evidence="2">
    <location>
        <begin position="240"/>
        <end position="317"/>
    </location>
</feature>
<gene>
    <name evidence="3" type="ORF">AN695_0223790</name>
</gene>
<dbReference type="EMBL" id="LJEX02000124">
    <property type="protein sequence ID" value="OCO81323.1"/>
    <property type="molecule type" value="Genomic_DNA"/>
</dbReference>
<organism evidence="3 4">
    <name type="scientific">Serratia marcescens</name>
    <dbReference type="NCBI Taxonomy" id="615"/>
    <lineage>
        <taxon>Bacteria</taxon>
        <taxon>Pseudomonadati</taxon>
        <taxon>Pseudomonadota</taxon>
        <taxon>Gammaproteobacteria</taxon>
        <taxon>Enterobacterales</taxon>
        <taxon>Yersiniaceae</taxon>
        <taxon>Serratia</taxon>
    </lineage>
</organism>
<dbReference type="PANTHER" id="PTHR33055">
    <property type="entry name" value="TRANSPOSASE FOR INSERTION SEQUENCE ELEMENT IS1111A"/>
    <property type="match status" value="1"/>
</dbReference>
<evidence type="ECO:0000313" key="4">
    <source>
        <dbReference type="Proteomes" id="UP000050489"/>
    </source>
</evidence>
<sequence>MAKTKSVRPPFVVGGVDTHKDLHVAAVVDENNRVLGSDFFATTRQGYRQMLTWMASFGTVARIGVECTGSYGAGLLRHLQNAGITVLEVTAPDKMERRRRGKSDTIDAESAAHAAFSLIRTVTPKTRSGMIEALRVLKVCRKTAVAARRIALQMIQMNIVSSPDELRDQLRNLTRMQLIRTLAAWRPDVTAYRNVQDAYRIALKSLARRYLELHDEIADLDIMIASIVDELAPELIKRNAIGYESASQLLITAGDNPQRLQSEPGFAALCGVSPVPVSSGKTNRHRLNRGGDRAANSALHIIAIGRLRTDTKTQEYVAKRVAEGHSKMEALRCLKRYIAREVFTLLRNQNRQINSTQITT</sequence>
<dbReference type="InterPro" id="IPR003346">
    <property type="entry name" value="Transposase_20"/>
</dbReference>
<dbReference type="GO" id="GO:0003677">
    <property type="term" value="F:DNA binding"/>
    <property type="evidence" value="ECO:0007669"/>
    <property type="project" value="InterPro"/>
</dbReference>
<proteinExistence type="predicted"/>
<accession>A0A2F0PBA1</accession>
<feature type="domain" description="Transposase IS110-like N-terminal" evidence="1">
    <location>
        <begin position="15"/>
        <end position="149"/>
    </location>
</feature>